<gene>
    <name evidence="2" type="ORF">CEURO_LOCUS2290</name>
</gene>
<feature type="compositionally biased region" description="Basic and acidic residues" evidence="1">
    <location>
        <begin position="68"/>
        <end position="79"/>
    </location>
</feature>
<evidence type="ECO:0000313" key="2">
    <source>
        <dbReference type="EMBL" id="CAH9065846.1"/>
    </source>
</evidence>
<proteinExistence type="predicted"/>
<organism evidence="2 3">
    <name type="scientific">Cuscuta europaea</name>
    <name type="common">European dodder</name>
    <dbReference type="NCBI Taxonomy" id="41803"/>
    <lineage>
        <taxon>Eukaryota</taxon>
        <taxon>Viridiplantae</taxon>
        <taxon>Streptophyta</taxon>
        <taxon>Embryophyta</taxon>
        <taxon>Tracheophyta</taxon>
        <taxon>Spermatophyta</taxon>
        <taxon>Magnoliopsida</taxon>
        <taxon>eudicotyledons</taxon>
        <taxon>Gunneridae</taxon>
        <taxon>Pentapetalae</taxon>
        <taxon>asterids</taxon>
        <taxon>lamiids</taxon>
        <taxon>Solanales</taxon>
        <taxon>Convolvulaceae</taxon>
        <taxon>Cuscuteae</taxon>
        <taxon>Cuscuta</taxon>
        <taxon>Cuscuta subgen. Cuscuta</taxon>
    </lineage>
</organism>
<dbReference type="OrthoDB" id="1327492at2759"/>
<evidence type="ECO:0000256" key="1">
    <source>
        <dbReference type="SAM" id="MobiDB-lite"/>
    </source>
</evidence>
<reference evidence="2" key="1">
    <citation type="submission" date="2022-07" db="EMBL/GenBank/DDBJ databases">
        <authorList>
            <person name="Macas J."/>
            <person name="Novak P."/>
            <person name="Neumann P."/>
        </authorList>
    </citation>
    <scope>NUCLEOTIDE SEQUENCE</scope>
</reference>
<feature type="compositionally biased region" description="Basic residues" evidence="1">
    <location>
        <begin position="19"/>
        <end position="29"/>
    </location>
</feature>
<feature type="region of interest" description="Disordered" evidence="1">
    <location>
        <begin position="68"/>
        <end position="113"/>
    </location>
</feature>
<keyword evidence="3" id="KW-1185">Reference proteome</keyword>
<sequence length="113" mass="13089">MKYMAQGPLAHRLLLLQHRLNRPKKRMRPKTPLPKVKGTHDALGDAFGTIAEGSKPQETVDFRCTKLLGENDRNQEPSAHRRPRHEGSLRPQESLQLHRTHRRFPLGTDNFRI</sequence>
<dbReference type="AlphaFoldDB" id="A0A9P1DZH3"/>
<feature type="region of interest" description="Disordered" evidence="1">
    <location>
        <begin position="19"/>
        <end position="40"/>
    </location>
</feature>
<protein>
    <submittedName>
        <fullName evidence="2">Uncharacterized protein</fullName>
    </submittedName>
</protein>
<accession>A0A9P1DZH3</accession>
<name>A0A9P1DZH3_CUSEU</name>
<evidence type="ECO:0000313" key="3">
    <source>
        <dbReference type="Proteomes" id="UP001152484"/>
    </source>
</evidence>
<comment type="caution">
    <text evidence="2">The sequence shown here is derived from an EMBL/GenBank/DDBJ whole genome shotgun (WGS) entry which is preliminary data.</text>
</comment>
<dbReference type="Proteomes" id="UP001152484">
    <property type="component" value="Unassembled WGS sequence"/>
</dbReference>
<dbReference type="EMBL" id="CAMAPE010000005">
    <property type="protein sequence ID" value="CAH9065846.1"/>
    <property type="molecule type" value="Genomic_DNA"/>
</dbReference>